<comment type="subcellular location">
    <subcellularLocation>
        <location evidence="1 7">Cell membrane</location>
        <topology evidence="1 7">Multi-pass membrane protein</topology>
    </subcellularLocation>
</comment>
<dbReference type="InterPro" id="IPR035906">
    <property type="entry name" value="MetI-like_sf"/>
</dbReference>
<proteinExistence type="inferred from homology"/>
<feature type="transmembrane region" description="Helical" evidence="7">
    <location>
        <begin position="284"/>
        <end position="307"/>
    </location>
</feature>
<evidence type="ECO:0000256" key="7">
    <source>
        <dbReference type="RuleBase" id="RU363032"/>
    </source>
</evidence>
<evidence type="ECO:0000256" key="1">
    <source>
        <dbReference type="ARBA" id="ARBA00004651"/>
    </source>
</evidence>
<evidence type="ECO:0000259" key="8">
    <source>
        <dbReference type="PROSITE" id="PS50928"/>
    </source>
</evidence>
<dbReference type="Pfam" id="PF00528">
    <property type="entry name" value="BPD_transp_1"/>
    <property type="match status" value="1"/>
</dbReference>
<reference evidence="9 10" key="1">
    <citation type="submission" date="2020-08" db="EMBL/GenBank/DDBJ databases">
        <title>Genomic Encyclopedia of Type Strains, Phase IV (KMG-IV): sequencing the most valuable type-strain genomes for metagenomic binning, comparative biology and taxonomic classification.</title>
        <authorList>
            <person name="Goeker M."/>
        </authorList>
    </citation>
    <scope>NUCLEOTIDE SEQUENCE [LARGE SCALE GENOMIC DNA]</scope>
    <source>
        <strain evidence="9 10">DSM 18233</strain>
    </source>
</reference>
<evidence type="ECO:0000313" key="10">
    <source>
        <dbReference type="Proteomes" id="UP000543030"/>
    </source>
</evidence>
<name>A0A840RAK9_9NEIS</name>
<dbReference type="EMBL" id="JACHHN010000001">
    <property type="protein sequence ID" value="MBB5189453.1"/>
    <property type="molecule type" value="Genomic_DNA"/>
</dbReference>
<keyword evidence="4 7" id="KW-0812">Transmembrane</keyword>
<gene>
    <name evidence="9" type="ORF">HNQ50_000163</name>
</gene>
<dbReference type="CDD" id="cd06261">
    <property type="entry name" value="TM_PBP2"/>
    <property type="match status" value="1"/>
</dbReference>
<evidence type="ECO:0000256" key="3">
    <source>
        <dbReference type="ARBA" id="ARBA00022475"/>
    </source>
</evidence>
<sequence>MESVLSPAASVETRPRKKRIQAWKWAPYLFISPFLIIFCVFGIFPLVFSATLSFAQWDPAAGFSAIKWIHFDNYKFVLTDTWFWKSLGNTVYIAIASGLPQHLVAIPFAAFLSTVLRGRNTVLGAYFMPFITSSVAIALIFSSLFSKDFGAINAILMWLHGLPGIGMIFPDHKIDWLLDTSLVKPTVSFVVFWRYVGWNTVLYLAAMQTIPEDLYEAATLDGARTFRKFWHITLPMIRPMMFFAVSLTLINNLQLFEEPFILLGDNGGIGQAGMTTAMYMYRTAFYFSDFGTACAISWVMFIVIAVLSYGNHKLFALAGGKEE</sequence>
<dbReference type="InterPro" id="IPR000515">
    <property type="entry name" value="MetI-like"/>
</dbReference>
<protein>
    <submittedName>
        <fullName evidence="9">Multiple sugar transport system permease protein</fullName>
    </submittedName>
</protein>
<feature type="transmembrane region" description="Helical" evidence="7">
    <location>
        <begin position="229"/>
        <end position="250"/>
    </location>
</feature>
<comment type="similarity">
    <text evidence="7">Belongs to the binding-protein-dependent transport system permease family.</text>
</comment>
<dbReference type="PANTHER" id="PTHR30193">
    <property type="entry name" value="ABC TRANSPORTER PERMEASE PROTEIN"/>
    <property type="match status" value="1"/>
</dbReference>
<feature type="transmembrane region" description="Helical" evidence="7">
    <location>
        <begin position="91"/>
        <end position="116"/>
    </location>
</feature>
<keyword evidence="6 7" id="KW-0472">Membrane</keyword>
<dbReference type="PROSITE" id="PS50928">
    <property type="entry name" value="ABC_TM1"/>
    <property type="match status" value="1"/>
</dbReference>
<keyword evidence="5 7" id="KW-1133">Transmembrane helix</keyword>
<keyword evidence="10" id="KW-1185">Reference proteome</keyword>
<feature type="transmembrane region" description="Helical" evidence="7">
    <location>
        <begin position="151"/>
        <end position="169"/>
    </location>
</feature>
<keyword evidence="3" id="KW-1003">Cell membrane</keyword>
<dbReference type="GO" id="GO:0055085">
    <property type="term" value="P:transmembrane transport"/>
    <property type="evidence" value="ECO:0007669"/>
    <property type="project" value="InterPro"/>
</dbReference>
<evidence type="ECO:0000256" key="4">
    <source>
        <dbReference type="ARBA" id="ARBA00022692"/>
    </source>
</evidence>
<dbReference type="Proteomes" id="UP000543030">
    <property type="component" value="Unassembled WGS sequence"/>
</dbReference>
<comment type="caution">
    <text evidence="9">The sequence shown here is derived from an EMBL/GenBank/DDBJ whole genome shotgun (WGS) entry which is preliminary data.</text>
</comment>
<dbReference type="GO" id="GO:0005886">
    <property type="term" value="C:plasma membrane"/>
    <property type="evidence" value="ECO:0007669"/>
    <property type="project" value="UniProtKB-SubCell"/>
</dbReference>
<organism evidence="9 10">
    <name type="scientific">Silvimonas terrae</name>
    <dbReference type="NCBI Taxonomy" id="300266"/>
    <lineage>
        <taxon>Bacteria</taxon>
        <taxon>Pseudomonadati</taxon>
        <taxon>Pseudomonadota</taxon>
        <taxon>Betaproteobacteria</taxon>
        <taxon>Neisseriales</taxon>
        <taxon>Chitinibacteraceae</taxon>
        <taxon>Silvimonas</taxon>
    </lineage>
</organism>
<evidence type="ECO:0000256" key="5">
    <source>
        <dbReference type="ARBA" id="ARBA00022989"/>
    </source>
</evidence>
<evidence type="ECO:0000313" key="9">
    <source>
        <dbReference type="EMBL" id="MBB5189453.1"/>
    </source>
</evidence>
<evidence type="ECO:0000256" key="6">
    <source>
        <dbReference type="ARBA" id="ARBA00023136"/>
    </source>
</evidence>
<dbReference type="PANTHER" id="PTHR30193:SF37">
    <property type="entry name" value="INNER MEMBRANE ABC TRANSPORTER PERMEASE PROTEIN YCJO"/>
    <property type="match status" value="1"/>
</dbReference>
<dbReference type="AlphaFoldDB" id="A0A840RAK9"/>
<accession>A0A840RAK9</accession>
<feature type="domain" description="ABC transmembrane type-1" evidence="8">
    <location>
        <begin position="87"/>
        <end position="311"/>
    </location>
</feature>
<keyword evidence="2 7" id="KW-0813">Transport</keyword>
<dbReference type="SUPFAM" id="SSF161098">
    <property type="entry name" value="MetI-like"/>
    <property type="match status" value="1"/>
</dbReference>
<feature type="transmembrane region" description="Helical" evidence="7">
    <location>
        <begin position="123"/>
        <end position="145"/>
    </location>
</feature>
<feature type="transmembrane region" description="Helical" evidence="7">
    <location>
        <begin position="25"/>
        <end position="48"/>
    </location>
</feature>
<evidence type="ECO:0000256" key="2">
    <source>
        <dbReference type="ARBA" id="ARBA00022448"/>
    </source>
</evidence>
<dbReference type="InterPro" id="IPR051393">
    <property type="entry name" value="ABC_transporter_permease"/>
</dbReference>
<dbReference type="Gene3D" id="1.10.3720.10">
    <property type="entry name" value="MetI-like"/>
    <property type="match status" value="1"/>
</dbReference>
<dbReference type="RefSeq" id="WP_184096570.1">
    <property type="nucleotide sequence ID" value="NZ_JACHHN010000001.1"/>
</dbReference>
<keyword evidence="9" id="KW-0762">Sugar transport</keyword>